<dbReference type="NCBIfam" id="TIGR04021">
    <property type="entry name" value="LLM_DMSO2_sfnG"/>
    <property type="match status" value="1"/>
</dbReference>
<dbReference type="EMBL" id="KQ947420">
    <property type="protein sequence ID" value="KUJ14541.1"/>
    <property type="molecule type" value="Genomic_DNA"/>
</dbReference>
<dbReference type="RefSeq" id="XP_018068896.1">
    <property type="nucleotide sequence ID" value="XM_018218593.1"/>
</dbReference>
<keyword evidence="2" id="KW-0288">FMN</keyword>
<evidence type="ECO:0000256" key="1">
    <source>
        <dbReference type="ARBA" id="ARBA00022630"/>
    </source>
</evidence>
<gene>
    <name evidence="7" type="ORF">LY89DRAFT_720828</name>
</gene>
<dbReference type="Pfam" id="PF00296">
    <property type="entry name" value="Bac_luciferase"/>
    <property type="match status" value="1"/>
</dbReference>
<dbReference type="Proteomes" id="UP000070700">
    <property type="component" value="Unassembled WGS sequence"/>
</dbReference>
<feature type="region of interest" description="Disordered" evidence="5">
    <location>
        <begin position="1"/>
        <end position="35"/>
    </location>
</feature>
<dbReference type="SUPFAM" id="SSF51679">
    <property type="entry name" value="Bacterial luciferase-like"/>
    <property type="match status" value="1"/>
</dbReference>
<dbReference type="KEGG" id="psco:LY89DRAFT_720828"/>
<dbReference type="PANTHER" id="PTHR42847:SF4">
    <property type="entry name" value="ALKANESULFONATE MONOOXYGENASE-RELATED"/>
    <property type="match status" value="1"/>
</dbReference>
<name>A0A194X2Y3_MOLSC</name>
<dbReference type="CDD" id="cd01094">
    <property type="entry name" value="Alkanesulfonate_monoxygenase"/>
    <property type="match status" value="1"/>
</dbReference>
<evidence type="ECO:0000313" key="7">
    <source>
        <dbReference type="EMBL" id="KUJ14541.1"/>
    </source>
</evidence>
<evidence type="ECO:0000256" key="5">
    <source>
        <dbReference type="SAM" id="MobiDB-lite"/>
    </source>
</evidence>
<accession>A0A194X2Y3</accession>
<sequence length="421" mass="47072">MPAKRQRTANGSHAVGTNGEGNDIANGAHFTAAPDINDDPERVKFAYWVPNVSGGLVISKIPQKTGWDYESNVRYAQTAENVGFEFALSQIRFMAGYGAENQHESVSFSQALLHNTKKLNVIAALLPGPWNPAIAAKQIASIDHYSNGRISVNVVSGWFKAEFTSIGQWWLEHAERYRRSREFIECLKGIWTTEKFTFKGDFYQFHDYPLSPKPLSLPGRPHPLIFQGGNSVDARDNGAHVSDYYFMNGNTLEGFQEQIADVRERARAVGREHEIKFAVNGFAIVKETEAEAIRVLEEIQGKADKEAVNAFGDAVKQAGSSTGEKKGMWAESKFEDLVQYNDGFKTKLIGTKEQVADRILLLKSLGIDIVLCAFLHYEDDIEHFGEQVLPLVRILEKEGRGKNAEDEIRRTGDVYRKKIAA</sequence>
<evidence type="ECO:0000259" key="6">
    <source>
        <dbReference type="Pfam" id="PF00296"/>
    </source>
</evidence>
<dbReference type="InterPro" id="IPR011251">
    <property type="entry name" value="Luciferase-like_dom"/>
</dbReference>
<dbReference type="InterPro" id="IPR050172">
    <property type="entry name" value="SsuD_RutA_monooxygenase"/>
</dbReference>
<dbReference type="PANTHER" id="PTHR42847">
    <property type="entry name" value="ALKANESULFONATE MONOOXYGENASE"/>
    <property type="match status" value="1"/>
</dbReference>
<organism evidence="7 8">
    <name type="scientific">Mollisia scopiformis</name>
    <name type="common">Conifer needle endophyte fungus</name>
    <name type="synonym">Phialocephala scopiformis</name>
    <dbReference type="NCBI Taxonomy" id="149040"/>
    <lineage>
        <taxon>Eukaryota</taxon>
        <taxon>Fungi</taxon>
        <taxon>Dikarya</taxon>
        <taxon>Ascomycota</taxon>
        <taxon>Pezizomycotina</taxon>
        <taxon>Leotiomycetes</taxon>
        <taxon>Helotiales</taxon>
        <taxon>Mollisiaceae</taxon>
        <taxon>Mollisia</taxon>
    </lineage>
</organism>
<evidence type="ECO:0000313" key="8">
    <source>
        <dbReference type="Proteomes" id="UP000070700"/>
    </source>
</evidence>
<protein>
    <submittedName>
        <fullName evidence="7">Bacterial luciferase-like protein</fullName>
    </submittedName>
</protein>
<evidence type="ECO:0000256" key="4">
    <source>
        <dbReference type="ARBA" id="ARBA00023033"/>
    </source>
</evidence>
<dbReference type="GO" id="GO:0008726">
    <property type="term" value="F:alkanesulfonate monooxygenase activity"/>
    <property type="evidence" value="ECO:0007669"/>
    <property type="project" value="TreeGrafter"/>
</dbReference>
<reference evidence="7 8" key="1">
    <citation type="submission" date="2015-10" db="EMBL/GenBank/DDBJ databases">
        <title>Full genome of DAOMC 229536 Phialocephala scopiformis, a fungal endophyte of spruce producing the potent anti-insectan compound rugulosin.</title>
        <authorList>
            <consortium name="DOE Joint Genome Institute"/>
            <person name="Walker A.K."/>
            <person name="Frasz S.L."/>
            <person name="Seifert K.A."/>
            <person name="Miller J.D."/>
            <person name="Mondo S.J."/>
            <person name="Labutti K."/>
            <person name="Lipzen A."/>
            <person name="Dockter R."/>
            <person name="Kennedy M."/>
            <person name="Grigoriev I.V."/>
            <person name="Spatafora J.W."/>
        </authorList>
    </citation>
    <scope>NUCLEOTIDE SEQUENCE [LARGE SCALE GENOMIC DNA]</scope>
    <source>
        <strain evidence="7 8">CBS 120377</strain>
    </source>
</reference>
<evidence type="ECO:0000256" key="2">
    <source>
        <dbReference type="ARBA" id="ARBA00022643"/>
    </source>
</evidence>
<dbReference type="GeneID" id="28828319"/>
<keyword evidence="4" id="KW-0503">Monooxygenase</keyword>
<dbReference type="GO" id="GO:0046306">
    <property type="term" value="P:alkanesulfonate catabolic process"/>
    <property type="evidence" value="ECO:0007669"/>
    <property type="project" value="TreeGrafter"/>
</dbReference>
<keyword evidence="8" id="KW-1185">Reference proteome</keyword>
<feature type="domain" description="Luciferase-like" evidence="6">
    <location>
        <begin position="61"/>
        <end position="368"/>
    </location>
</feature>
<dbReference type="Gene3D" id="3.20.20.30">
    <property type="entry name" value="Luciferase-like domain"/>
    <property type="match status" value="1"/>
</dbReference>
<dbReference type="InParanoid" id="A0A194X2Y3"/>
<evidence type="ECO:0000256" key="3">
    <source>
        <dbReference type="ARBA" id="ARBA00023002"/>
    </source>
</evidence>
<proteinExistence type="predicted"/>
<dbReference type="OrthoDB" id="2558704at2759"/>
<keyword evidence="3" id="KW-0560">Oxidoreductase</keyword>
<dbReference type="InterPro" id="IPR024014">
    <property type="entry name" value="DMSO2_SphG"/>
</dbReference>
<keyword evidence="1" id="KW-0285">Flavoprotein</keyword>
<dbReference type="AlphaFoldDB" id="A0A194X2Y3"/>
<dbReference type="InterPro" id="IPR036661">
    <property type="entry name" value="Luciferase-like_sf"/>
</dbReference>